<sequence length="593" mass="62783">MTMTTEGRDDAGPRSSPGGPMSGGRALAEMLRINGAGPMFGMAGFQLLPYYEAVRVLGMEHHLVNDERIGAFAADAYARLTGRPGICDGTLGPGATNLVTGLVESLNAGVPVIALTGNTHRGHSWKNMTQEARQVEILRPAVKELIRVEAVERIPELVRRAFSVATSGRPGPVVLDVPEDVAHAEHVFAAEDFFADPATARVPARRPRPDAFEVDRAAALLAQARRPLILAGGGVHLSGAHDALLRLAEGAGIPVAHTLSGKGAIPCVHDLSVGLFGRYSRYANELIESSDCLLVVGCKLGEIATKRYALPRPGTPLIHLDIVAEEIGRWAPTQVGLFGDAHSGLSDLATALESAKPADRSAYLRELRERRSAWDAEARPRYESDEVPVNMGRVVGEINRALPEDGVLIADGGFASHWAGLLHDTRRAGRGFVADRGFASIGYGLPGALGAALAVRAECGSAAPVVSITGDSGLNMTIGDLETARRAGVAFTLVVVNNAASGYIKALQHAVYGEGNYQSASLIETNYAELARNFGCHGHRVEHPDDLGPALKQAMSAHDAPTVVDVVVTRDPARMLPGVDNRTLQVRPGDRPV</sequence>
<evidence type="ECO:0000259" key="8">
    <source>
        <dbReference type="Pfam" id="PF02776"/>
    </source>
</evidence>
<dbReference type="Gene3D" id="3.40.50.970">
    <property type="match status" value="2"/>
</dbReference>
<feature type="domain" description="Thiamine pyrophosphate enzyme TPP-binding" evidence="7">
    <location>
        <begin position="412"/>
        <end position="566"/>
    </location>
</feature>
<dbReference type="PANTHER" id="PTHR18968">
    <property type="entry name" value="THIAMINE PYROPHOSPHATE ENZYMES"/>
    <property type="match status" value="1"/>
</dbReference>
<dbReference type="InterPro" id="IPR012001">
    <property type="entry name" value="Thiamin_PyroP_enz_TPP-bd_dom"/>
</dbReference>
<organism evidence="9 10">
    <name type="scientific">Actinomadura madurae</name>
    <dbReference type="NCBI Taxonomy" id="1993"/>
    <lineage>
        <taxon>Bacteria</taxon>
        <taxon>Bacillati</taxon>
        <taxon>Actinomycetota</taxon>
        <taxon>Actinomycetes</taxon>
        <taxon>Streptosporangiales</taxon>
        <taxon>Thermomonosporaceae</taxon>
        <taxon>Actinomadura</taxon>
    </lineage>
</organism>
<dbReference type="PANTHER" id="PTHR18968:SF166">
    <property type="entry name" value="2-HYDROXYACYL-COA LYASE 2"/>
    <property type="match status" value="1"/>
</dbReference>
<accession>A0A1I5QSA7</accession>
<dbReference type="FunFam" id="3.40.50.970:FF:000007">
    <property type="entry name" value="Acetolactate synthase"/>
    <property type="match status" value="1"/>
</dbReference>
<dbReference type="GO" id="GO:0009097">
    <property type="term" value="P:isoleucine biosynthetic process"/>
    <property type="evidence" value="ECO:0007669"/>
    <property type="project" value="TreeGrafter"/>
</dbReference>
<dbReference type="RefSeq" id="WP_218163821.1">
    <property type="nucleotide sequence ID" value="NZ_FOVH01000014.1"/>
</dbReference>
<dbReference type="SUPFAM" id="SSF52518">
    <property type="entry name" value="Thiamin diphosphate-binding fold (THDP-binding)"/>
    <property type="match status" value="2"/>
</dbReference>
<evidence type="ECO:0000256" key="1">
    <source>
        <dbReference type="ARBA" id="ARBA00001964"/>
    </source>
</evidence>
<evidence type="ECO:0000256" key="2">
    <source>
        <dbReference type="ARBA" id="ARBA00007812"/>
    </source>
</evidence>
<feature type="domain" description="Thiamine pyrophosphate enzyme central" evidence="6">
    <location>
        <begin position="214"/>
        <end position="348"/>
    </location>
</feature>
<dbReference type="Pfam" id="PF02775">
    <property type="entry name" value="TPP_enzyme_C"/>
    <property type="match status" value="1"/>
</dbReference>
<dbReference type="InterPro" id="IPR029035">
    <property type="entry name" value="DHS-like_NAD/FAD-binding_dom"/>
</dbReference>
<dbReference type="Pfam" id="PF02776">
    <property type="entry name" value="TPP_enzyme_N"/>
    <property type="match status" value="1"/>
</dbReference>
<dbReference type="InterPro" id="IPR011766">
    <property type="entry name" value="TPP_enzyme_TPP-bd"/>
</dbReference>
<evidence type="ECO:0000256" key="3">
    <source>
        <dbReference type="ARBA" id="ARBA00023052"/>
    </source>
</evidence>
<dbReference type="Gene3D" id="3.40.50.1220">
    <property type="entry name" value="TPP-binding domain"/>
    <property type="match status" value="1"/>
</dbReference>
<dbReference type="GO" id="GO:0050660">
    <property type="term" value="F:flavin adenine dinucleotide binding"/>
    <property type="evidence" value="ECO:0007669"/>
    <property type="project" value="TreeGrafter"/>
</dbReference>
<dbReference type="SUPFAM" id="SSF52467">
    <property type="entry name" value="DHS-like NAD/FAD-binding domain"/>
    <property type="match status" value="1"/>
</dbReference>
<dbReference type="Pfam" id="PF00205">
    <property type="entry name" value="TPP_enzyme_M"/>
    <property type="match status" value="1"/>
</dbReference>
<dbReference type="GO" id="GO:0009099">
    <property type="term" value="P:L-valine biosynthetic process"/>
    <property type="evidence" value="ECO:0007669"/>
    <property type="project" value="TreeGrafter"/>
</dbReference>
<dbReference type="Proteomes" id="UP000183413">
    <property type="component" value="Unassembled WGS sequence"/>
</dbReference>
<dbReference type="InterPro" id="IPR045229">
    <property type="entry name" value="TPP_enz"/>
</dbReference>
<dbReference type="eggNOG" id="COG0028">
    <property type="taxonomic scope" value="Bacteria"/>
</dbReference>
<dbReference type="CDD" id="cd07035">
    <property type="entry name" value="TPP_PYR_POX_like"/>
    <property type="match status" value="1"/>
</dbReference>
<dbReference type="CDD" id="cd00568">
    <property type="entry name" value="TPP_enzymes"/>
    <property type="match status" value="1"/>
</dbReference>
<dbReference type="EMBL" id="FOVH01000014">
    <property type="protein sequence ID" value="SFP48921.1"/>
    <property type="molecule type" value="Genomic_DNA"/>
</dbReference>
<gene>
    <name evidence="9" type="ORF">SAMN04489713_114236</name>
</gene>
<evidence type="ECO:0000313" key="10">
    <source>
        <dbReference type="Proteomes" id="UP000183413"/>
    </source>
</evidence>
<keyword evidence="3 4" id="KW-0786">Thiamine pyrophosphate</keyword>
<feature type="compositionally biased region" description="Basic and acidic residues" evidence="5">
    <location>
        <begin position="1"/>
        <end position="12"/>
    </location>
</feature>
<dbReference type="InterPro" id="IPR029061">
    <property type="entry name" value="THDP-binding"/>
</dbReference>
<feature type="domain" description="Thiamine pyrophosphate enzyme N-terminal TPP-binding" evidence="8">
    <location>
        <begin position="21"/>
        <end position="136"/>
    </location>
</feature>
<comment type="cofactor">
    <cofactor evidence="1">
        <name>thiamine diphosphate</name>
        <dbReference type="ChEBI" id="CHEBI:58937"/>
    </cofactor>
</comment>
<dbReference type="GO" id="GO:0005948">
    <property type="term" value="C:acetolactate synthase complex"/>
    <property type="evidence" value="ECO:0007669"/>
    <property type="project" value="TreeGrafter"/>
</dbReference>
<evidence type="ECO:0000313" key="9">
    <source>
        <dbReference type="EMBL" id="SFP48921.1"/>
    </source>
</evidence>
<proteinExistence type="inferred from homology"/>
<feature type="region of interest" description="Disordered" evidence="5">
    <location>
        <begin position="1"/>
        <end position="25"/>
    </location>
</feature>
<evidence type="ECO:0000256" key="5">
    <source>
        <dbReference type="SAM" id="MobiDB-lite"/>
    </source>
</evidence>
<dbReference type="STRING" id="1993.SAMN04489713_114236"/>
<dbReference type="AlphaFoldDB" id="A0A1I5QSA7"/>
<keyword evidence="10" id="KW-1185">Reference proteome</keyword>
<dbReference type="GO" id="GO:0003984">
    <property type="term" value="F:acetolactate synthase activity"/>
    <property type="evidence" value="ECO:0007669"/>
    <property type="project" value="TreeGrafter"/>
</dbReference>
<evidence type="ECO:0000259" key="6">
    <source>
        <dbReference type="Pfam" id="PF00205"/>
    </source>
</evidence>
<reference evidence="9 10" key="1">
    <citation type="submission" date="2016-10" db="EMBL/GenBank/DDBJ databases">
        <authorList>
            <person name="de Groot N.N."/>
        </authorList>
    </citation>
    <scope>NUCLEOTIDE SEQUENCE [LARGE SCALE GENOMIC DNA]</scope>
    <source>
        <strain evidence="9 10">DSM 43067</strain>
    </source>
</reference>
<evidence type="ECO:0000259" key="7">
    <source>
        <dbReference type="Pfam" id="PF02775"/>
    </source>
</evidence>
<protein>
    <submittedName>
        <fullName evidence="9">Acetolactate synthase-1/2/3 large subunit</fullName>
    </submittedName>
</protein>
<dbReference type="InterPro" id="IPR012000">
    <property type="entry name" value="Thiamin_PyroP_enz_cen_dom"/>
</dbReference>
<name>A0A1I5QSA7_9ACTN</name>
<dbReference type="InParanoid" id="A0A1I5QSA7"/>
<dbReference type="GO" id="GO:0000287">
    <property type="term" value="F:magnesium ion binding"/>
    <property type="evidence" value="ECO:0007669"/>
    <property type="project" value="InterPro"/>
</dbReference>
<dbReference type="GO" id="GO:0030976">
    <property type="term" value="F:thiamine pyrophosphate binding"/>
    <property type="evidence" value="ECO:0007669"/>
    <property type="project" value="InterPro"/>
</dbReference>
<feature type="compositionally biased region" description="Low complexity" evidence="5">
    <location>
        <begin position="13"/>
        <end position="25"/>
    </location>
</feature>
<comment type="similarity">
    <text evidence="2 4">Belongs to the TPP enzyme family.</text>
</comment>
<evidence type="ECO:0000256" key="4">
    <source>
        <dbReference type="RuleBase" id="RU362132"/>
    </source>
</evidence>